<reference evidence="3" key="1">
    <citation type="submission" date="2022-07" db="EMBL/GenBank/DDBJ databases">
        <title>Phylogenomic reconstructions and comparative analyses of Kickxellomycotina fungi.</title>
        <authorList>
            <person name="Reynolds N.K."/>
            <person name="Stajich J.E."/>
            <person name="Barry K."/>
            <person name="Grigoriev I.V."/>
            <person name="Crous P."/>
            <person name="Smith M.E."/>
        </authorList>
    </citation>
    <scope>NUCLEOTIDE SEQUENCE</scope>
    <source>
        <strain evidence="3">NBRC 105414</strain>
    </source>
</reference>
<dbReference type="InterPro" id="IPR004045">
    <property type="entry name" value="Glutathione_S-Trfase_N"/>
</dbReference>
<feature type="domain" description="GST N-terminal" evidence="1">
    <location>
        <begin position="5"/>
        <end position="84"/>
    </location>
</feature>
<dbReference type="PROSITE" id="PS50405">
    <property type="entry name" value="GST_CTER"/>
    <property type="match status" value="1"/>
</dbReference>
<sequence>MPAAPTYVLRYFPIIGRGEPARILLAAAGVEWAEEHPDWPQAKADQPFGHLPVLIEKTEGRPDLVVSESGAIERFLARTYGLVPADPRQAVVQEQLRDLLADATNAFFEHVVADKEGAGAALQQKKRDEYEALLDMAIAHQTALLRQNGDTGRMFGAELSYADIAAYAFFKSQLTFCASLRPDLPARLRPRLTPEIARLVAAVEADPKIASYMSASESLAALL</sequence>
<dbReference type="Gene3D" id="1.20.1050.10">
    <property type="match status" value="1"/>
</dbReference>
<dbReference type="Pfam" id="PF14497">
    <property type="entry name" value="GST_C_3"/>
    <property type="match status" value="1"/>
</dbReference>
<proteinExistence type="predicted"/>
<dbReference type="SUPFAM" id="SSF47616">
    <property type="entry name" value="GST C-terminal domain-like"/>
    <property type="match status" value="1"/>
</dbReference>
<dbReference type="OrthoDB" id="414243at2759"/>
<name>A0A9W8LHU9_9FUNG</name>
<dbReference type="EMBL" id="JANBUL010000161">
    <property type="protein sequence ID" value="KAJ2779830.1"/>
    <property type="molecule type" value="Genomic_DNA"/>
</dbReference>
<dbReference type="InterPro" id="IPR036249">
    <property type="entry name" value="Thioredoxin-like_sf"/>
</dbReference>
<evidence type="ECO:0000313" key="3">
    <source>
        <dbReference type="EMBL" id="KAJ2779830.1"/>
    </source>
</evidence>
<dbReference type="Pfam" id="PF02798">
    <property type="entry name" value="GST_N"/>
    <property type="match status" value="1"/>
</dbReference>
<dbReference type="Proteomes" id="UP001140217">
    <property type="component" value="Unassembled WGS sequence"/>
</dbReference>
<protein>
    <recommendedName>
        <fullName evidence="5">Glutathione S-transferase</fullName>
    </recommendedName>
</protein>
<dbReference type="AlphaFoldDB" id="A0A9W8LHU9"/>
<evidence type="ECO:0000259" key="1">
    <source>
        <dbReference type="PROSITE" id="PS50404"/>
    </source>
</evidence>
<dbReference type="PROSITE" id="PS50404">
    <property type="entry name" value="GST_NTER"/>
    <property type="match status" value="1"/>
</dbReference>
<gene>
    <name evidence="3" type="ORF">H4R18_003791</name>
</gene>
<dbReference type="InterPro" id="IPR004046">
    <property type="entry name" value="GST_C"/>
</dbReference>
<evidence type="ECO:0008006" key="5">
    <source>
        <dbReference type="Google" id="ProtNLM"/>
    </source>
</evidence>
<dbReference type="InterPro" id="IPR040079">
    <property type="entry name" value="Glutathione_S-Trfase"/>
</dbReference>
<dbReference type="GO" id="GO:0004364">
    <property type="term" value="F:glutathione transferase activity"/>
    <property type="evidence" value="ECO:0007669"/>
    <property type="project" value="TreeGrafter"/>
</dbReference>
<dbReference type="GO" id="GO:0006749">
    <property type="term" value="P:glutathione metabolic process"/>
    <property type="evidence" value="ECO:0007669"/>
    <property type="project" value="TreeGrafter"/>
</dbReference>
<keyword evidence="4" id="KW-1185">Reference proteome</keyword>
<evidence type="ECO:0000313" key="4">
    <source>
        <dbReference type="Proteomes" id="UP001140217"/>
    </source>
</evidence>
<dbReference type="InterPro" id="IPR050213">
    <property type="entry name" value="GST_superfamily"/>
</dbReference>
<dbReference type="SFLD" id="SFLDS00019">
    <property type="entry name" value="Glutathione_Transferase_(cytos"/>
    <property type="match status" value="1"/>
</dbReference>
<dbReference type="InterPro" id="IPR010987">
    <property type="entry name" value="Glutathione-S-Trfase_C-like"/>
</dbReference>
<evidence type="ECO:0000259" key="2">
    <source>
        <dbReference type="PROSITE" id="PS50405"/>
    </source>
</evidence>
<dbReference type="Gene3D" id="3.40.30.10">
    <property type="entry name" value="Glutaredoxin"/>
    <property type="match status" value="1"/>
</dbReference>
<comment type="caution">
    <text evidence="3">The sequence shown here is derived from an EMBL/GenBank/DDBJ whole genome shotgun (WGS) entry which is preliminary data.</text>
</comment>
<dbReference type="PANTHER" id="PTHR11571">
    <property type="entry name" value="GLUTATHIONE S-TRANSFERASE"/>
    <property type="match status" value="1"/>
</dbReference>
<accession>A0A9W8LHU9</accession>
<feature type="domain" description="GST C-terminal" evidence="2">
    <location>
        <begin position="86"/>
        <end position="222"/>
    </location>
</feature>
<dbReference type="CDD" id="cd03039">
    <property type="entry name" value="GST_N_Sigma_like"/>
    <property type="match status" value="1"/>
</dbReference>
<dbReference type="SUPFAM" id="SSF52833">
    <property type="entry name" value="Thioredoxin-like"/>
    <property type="match status" value="1"/>
</dbReference>
<dbReference type="InterPro" id="IPR036282">
    <property type="entry name" value="Glutathione-S-Trfase_C_sf"/>
</dbReference>
<organism evidence="3 4">
    <name type="scientific">Coemansia javaensis</name>
    <dbReference type="NCBI Taxonomy" id="2761396"/>
    <lineage>
        <taxon>Eukaryota</taxon>
        <taxon>Fungi</taxon>
        <taxon>Fungi incertae sedis</taxon>
        <taxon>Zoopagomycota</taxon>
        <taxon>Kickxellomycotina</taxon>
        <taxon>Kickxellomycetes</taxon>
        <taxon>Kickxellales</taxon>
        <taxon>Kickxellaceae</taxon>
        <taxon>Coemansia</taxon>
    </lineage>
</organism>